<dbReference type="Proteomes" id="UP001151760">
    <property type="component" value="Unassembled WGS sequence"/>
</dbReference>
<protein>
    <submittedName>
        <fullName evidence="2">Uncharacterized protein</fullName>
    </submittedName>
</protein>
<evidence type="ECO:0000313" key="2">
    <source>
        <dbReference type="EMBL" id="GJS71266.1"/>
    </source>
</evidence>
<accession>A0ABQ4Y290</accession>
<dbReference type="EMBL" id="BQNB010009994">
    <property type="protein sequence ID" value="GJS71266.1"/>
    <property type="molecule type" value="Genomic_DNA"/>
</dbReference>
<reference evidence="2" key="1">
    <citation type="journal article" date="2022" name="Int. J. Mol. Sci.">
        <title>Draft Genome of Tanacetum Coccineum: Genomic Comparison of Closely Related Tanacetum-Family Plants.</title>
        <authorList>
            <person name="Yamashiro T."/>
            <person name="Shiraishi A."/>
            <person name="Nakayama K."/>
            <person name="Satake H."/>
        </authorList>
    </citation>
    <scope>NUCLEOTIDE SEQUENCE</scope>
</reference>
<evidence type="ECO:0000313" key="3">
    <source>
        <dbReference type="Proteomes" id="UP001151760"/>
    </source>
</evidence>
<sequence length="711" mass="82270">MVFFYFNFFILDATTLRRKRDPIVSPKLNRSLQPIKDDSQDLGKCNSQQPPTPDPDRSKRQQVDFRPPQTWISQVARAEEPPTSFDELNDTSFDFYAFVINRLKIPNPTQEILVRPAFNLLKGTCKSITELEYHLEECSKATTERLDWHNPENKPYPFDLRKPLPLIQDHRGCQIIPQGYFINKDLEYLKGGDLSRRYSTSMTKTKAATYNLKWIEDLVHNLWSPYDYGHLEEIEVRRDDQKLYTFKERDFKRLRLQDIEDMLLLLVQQKLTNLTIDERYDLNVALRMYTKRIVIQRRVEDLQLDPHGIIYVDQYKKKRLMRADELHKFSDGTLNDFWSALHDIAARIRMEYLPMRKWSNLDKKRARVMVQDIDKQLYHMSQNRRDLPRDIPLDSVVVLRYEKRSKSENKGKVPTEMELVLEQTQQGTSYEVSVSAEGVEELKRKVKIKGEKKEALLTLRQKPGDGVETQSKVPDEQQQKTSATDEGTGIIPGVPDVPIYESKSEKETWGDSEDEDDENDSDDLSDESDDDNDGNNGNDGDDDDANDDDKQEGDDMNADDEETDKEEEKIDDEEMMYDDKDDEVTKDLYEDVNVNFGNDDTEMTNVDQGTSKQQNVFQQLGFDKEDEDAHVTLTPILDTQKTGGPTQSSSVSSDITSKLLNLDNPSPADNEITFLIDTTTQHATTILEITSSFTTTIPPPPLFFNPLLQQH</sequence>
<organism evidence="2 3">
    <name type="scientific">Tanacetum coccineum</name>
    <dbReference type="NCBI Taxonomy" id="301880"/>
    <lineage>
        <taxon>Eukaryota</taxon>
        <taxon>Viridiplantae</taxon>
        <taxon>Streptophyta</taxon>
        <taxon>Embryophyta</taxon>
        <taxon>Tracheophyta</taxon>
        <taxon>Spermatophyta</taxon>
        <taxon>Magnoliopsida</taxon>
        <taxon>eudicotyledons</taxon>
        <taxon>Gunneridae</taxon>
        <taxon>Pentapetalae</taxon>
        <taxon>asterids</taxon>
        <taxon>campanulids</taxon>
        <taxon>Asterales</taxon>
        <taxon>Asteraceae</taxon>
        <taxon>Asteroideae</taxon>
        <taxon>Anthemideae</taxon>
        <taxon>Anthemidinae</taxon>
        <taxon>Tanacetum</taxon>
    </lineage>
</organism>
<reference evidence="2" key="2">
    <citation type="submission" date="2022-01" db="EMBL/GenBank/DDBJ databases">
        <authorList>
            <person name="Yamashiro T."/>
            <person name="Shiraishi A."/>
            <person name="Satake H."/>
            <person name="Nakayama K."/>
        </authorList>
    </citation>
    <scope>NUCLEOTIDE SEQUENCE</scope>
</reference>
<proteinExistence type="predicted"/>
<feature type="region of interest" description="Disordered" evidence="1">
    <location>
        <begin position="27"/>
        <end position="65"/>
    </location>
</feature>
<name>A0ABQ4Y290_9ASTR</name>
<comment type="caution">
    <text evidence="2">The sequence shown here is derived from an EMBL/GenBank/DDBJ whole genome shotgun (WGS) entry which is preliminary data.</text>
</comment>
<feature type="region of interest" description="Disordered" evidence="1">
    <location>
        <begin position="457"/>
        <end position="582"/>
    </location>
</feature>
<evidence type="ECO:0000256" key="1">
    <source>
        <dbReference type="SAM" id="MobiDB-lite"/>
    </source>
</evidence>
<feature type="compositionally biased region" description="Acidic residues" evidence="1">
    <location>
        <begin position="510"/>
        <end position="582"/>
    </location>
</feature>
<feature type="compositionally biased region" description="Basic and acidic residues" evidence="1">
    <location>
        <begin position="54"/>
        <end position="63"/>
    </location>
</feature>
<gene>
    <name evidence="2" type="ORF">Tco_0704107</name>
</gene>
<keyword evidence="3" id="KW-1185">Reference proteome</keyword>